<accession>A0ABD5ZIE9</accession>
<proteinExistence type="predicted"/>
<evidence type="ECO:0000313" key="2">
    <source>
        <dbReference type="Proteomes" id="UP001596481"/>
    </source>
</evidence>
<name>A0ABD5ZIE9_9EURY</name>
<reference evidence="1 2" key="1">
    <citation type="journal article" date="2019" name="Int. J. Syst. Evol. Microbiol.">
        <title>The Global Catalogue of Microorganisms (GCM) 10K type strain sequencing project: providing services to taxonomists for standard genome sequencing and annotation.</title>
        <authorList>
            <consortium name="The Broad Institute Genomics Platform"/>
            <consortium name="The Broad Institute Genome Sequencing Center for Infectious Disease"/>
            <person name="Wu L."/>
            <person name="Ma J."/>
        </authorList>
    </citation>
    <scope>NUCLEOTIDE SEQUENCE [LARGE SCALE GENOMIC DNA]</scope>
    <source>
        <strain evidence="1 2">DSM 29988</strain>
    </source>
</reference>
<sequence>METEQGEPPSDPSALFHDLVSTLRETRRGVHQHRMAQSLLQKDATGARLVGLSADIERAVFFNPASQTLESIPFDREGTHESEASVLSSQLSDPASWVETHATRLGWIHPHFRWACGLEDECVRP</sequence>
<dbReference type="Proteomes" id="UP001596481">
    <property type="component" value="Unassembled WGS sequence"/>
</dbReference>
<dbReference type="AlphaFoldDB" id="A0ABD5ZIE9"/>
<gene>
    <name evidence="1" type="ORF">ACFQJC_14365</name>
</gene>
<evidence type="ECO:0000313" key="1">
    <source>
        <dbReference type="EMBL" id="MFC7204700.1"/>
    </source>
</evidence>
<dbReference type="RefSeq" id="WP_390224612.1">
    <property type="nucleotide sequence ID" value="NZ_JBHTAA010000005.1"/>
</dbReference>
<organism evidence="1 2">
    <name type="scientific">Haloferax namakaokahaiae</name>
    <dbReference type="NCBI Taxonomy" id="1748331"/>
    <lineage>
        <taxon>Archaea</taxon>
        <taxon>Methanobacteriati</taxon>
        <taxon>Methanobacteriota</taxon>
        <taxon>Stenosarchaea group</taxon>
        <taxon>Halobacteria</taxon>
        <taxon>Halobacteriales</taxon>
        <taxon>Haloferacaceae</taxon>
        <taxon>Haloferax</taxon>
    </lineage>
</organism>
<comment type="caution">
    <text evidence="1">The sequence shown here is derived from an EMBL/GenBank/DDBJ whole genome shotgun (WGS) entry which is preliminary data.</text>
</comment>
<keyword evidence="2" id="KW-1185">Reference proteome</keyword>
<dbReference type="EMBL" id="JBHTAA010000005">
    <property type="protein sequence ID" value="MFC7204700.1"/>
    <property type="molecule type" value="Genomic_DNA"/>
</dbReference>
<protein>
    <submittedName>
        <fullName evidence="1">Uncharacterized protein</fullName>
    </submittedName>
</protein>